<accession>A0A437MH94</accession>
<feature type="domain" description="HTH cro/C1-type" evidence="2">
    <location>
        <begin position="27"/>
        <end position="81"/>
    </location>
</feature>
<dbReference type="Proteomes" id="UP000282957">
    <property type="component" value="Unassembled WGS sequence"/>
</dbReference>
<dbReference type="InterPro" id="IPR050807">
    <property type="entry name" value="TransReg_Diox_bact_type"/>
</dbReference>
<dbReference type="CDD" id="cd00093">
    <property type="entry name" value="HTH_XRE"/>
    <property type="match status" value="1"/>
</dbReference>
<dbReference type="InterPro" id="IPR011051">
    <property type="entry name" value="RmlC_Cupin_sf"/>
</dbReference>
<comment type="caution">
    <text evidence="3">The sequence shown here is derived from an EMBL/GenBank/DDBJ whole genome shotgun (WGS) entry which is preliminary data.</text>
</comment>
<dbReference type="PANTHER" id="PTHR46797">
    <property type="entry name" value="HTH-TYPE TRANSCRIPTIONAL REGULATOR"/>
    <property type="match status" value="1"/>
</dbReference>
<dbReference type="SUPFAM" id="SSF47413">
    <property type="entry name" value="lambda repressor-like DNA-binding domains"/>
    <property type="match status" value="1"/>
</dbReference>
<name>A0A437MH94_9PROT</name>
<dbReference type="InterPro" id="IPR010982">
    <property type="entry name" value="Lambda_DNA-bd_dom_sf"/>
</dbReference>
<dbReference type="SMART" id="SM00530">
    <property type="entry name" value="HTH_XRE"/>
    <property type="match status" value="1"/>
</dbReference>
<dbReference type="InterPro" id="IPR014710">
    <property type="entry name" value="RmlC-like_jellyroll"/>
</dbReference>
<dbReference type="SUPFAM" id="SSF51182">
    <property type="entry name" value="RmlC-like cupins"/>
    <property type="match status" value="1"/>
</dbReference>
<sequence length="197" mass="20930">MRLGPAGGRAVIADRAEDPRSGLGARLRALRQAAGMTLDTLAEAAKLDKGYLSRVERGQKSPSIATVLRLSEALSVPVGELFGERVAEHAVRVTRKAERVTTVPDAGSHFEALSRAGSALEAFILYPPAEFRPPAAASAHSGEELLLVLSGTIEMRFADRGFVLETGDCAQFPGHLQHRIRQVGEVRASALVAVARG</sequence>
<dbReference type="EMBL" id="SACL01000003">
    <property type="protein sequence ID" value="RVT97024.1"/>
    <property type="molecule type" value="Genomic_DNA"/>
</dbReference>
<evidence type="ECO:0000313" key="3">
    <source>
        <dbReference type="EMBL" id="RVT97024.1"/>
    </source>
</evidence>
<evidence type="ECO:0000259" key="2">
    <source>
        <dbReference type="PROSITE" id="PS50943"/>
    </source>
</evidence>
<protein>
    <submittedName>
        <fullName evidence="3">XRE family transcriptional regulator</fullName>
    </submittedName>
</protein>
<dbReference type="InterPro" id="IPR001387">
    <property type="entry name" value="Cro/C1-type_HTH"/>
</dbReference>
<evidence type="ECO:0000313" key="4">
    <source>
        <dbReference type="Proteomes" id="UP000282957"/>
    </source>
</evidence>
<reference evidence="3 4" key="1">
    <citation type="submission" date="2019-01" db="EMBL/GenBank/DDBJ databases">
        <authorList>
            <person name="Chen W.-M."/>
        </authorList>
    </citation>
    <scope>NUCLEOTIDE SEQUENCE [LARGE SCALE GENOMIC DNA]</scope>
    <source>
        <strain evidence="3 4">CCP-6</strain>
    </source>
</reference>
<dbReference type="InterPro" id="IPR013096">
    <property type="entry name" value="Cupin_2"/>
</dbReference>
<gene>
    <name evidence="3" type="ORF">EOD42_11565</name>
</gene>
<dbReference type="GO" id="GO:0003677">
    <property type="term" value="F:DNA binding"/>
    <property type="evidence" value="ECO:0007669"/>
    <property type="project" value="UniProtKB-KW"/>
</dbReference>
<organism evidence="3 4">
    <name type="scientific">Rhodovarius crocodyli</name>
    <dbReference type="NCBI Taxonomy" id="1979269"/>
    <lineage>
        <taxon>Bacteria</taxon>
        <taxon>Pseudomonadati</taxon>
        <taxon>Pseudomonadota</taxon>
        <taxon>Alphaproteobacteria</taxon>
        <taxon>Acetobacterales</taxon>
        <taxon>Roseomonadaceae</taxon>
        <taxon>Rhodovarius</taxon>
    </lineage>
</organism>
<dbReference type="AlphaFoldDB" id="A0A437MH94"/>
<evidence type="ECO:0000256" key="1">
    <source>
        <dbReference type="ARBA" id="ARBA00023125"/>
    </source>
</evidence>
<keyword evidence="4" id="KW-1185">Reference proteome</keyword>
<dbReference type="Gene3D" id="2.60.120.10">
    <property type="entry name" value="Jelly Rolls"/>
    <property type="match status" value="1"/>
</dbReference>
<dbReference type="GO" id="GO:0003700">
    <property type="term" value="F:DNA-binding transcription factor activity"/>
    <property type="evidence" value="ECO:0007669"/>
    <property type="project" value="TreeGrafter"/>
</dbReference>
<dbReference type="OrthoDB" id="9805356at2"/>
<dbReference type="Pfam" id="PF13560">
    <property type="entry name" value="HTH_31"/>
    <property type="match status" value="1"/>
</dbReference>
<dbReference type="GO" id="GO:0005829">
    <property type="term" value="C:cytosol"/>
    <property type="evidence" value="ECO:0007669"/>
    <property type="project" value="TreeGrafter"/>
</dbReference>
<dbReference type="CDD" id="cd02209">
    <property type="entry name" value="cupin_XRE_C"/>
    <property type="match status" value="1"/>
</dbReference>
<dbReference type="Gene3D" id="1.10.260.40">
    <property type="entry name" value="lambda repressor-like DNA-binding domains"/>
    <property type="match status" value="1"/>
</dbReference>
<keyword evidence="1" id="KW-0238">DNA-binding</keyword>
<dbReference type="PANTHER" id="PTHR46797:SF1">
    <property type="entry name" value="METHYLPHOSPHONATE SYNTHASE"/>
    <property type="match status" value="1"/>
</dbReference>
<proteinExistence type="predicted"/>
<dbReference type="Pfam" id="PF07883">
    <property type="entry name" value="Cupin_2"/>
    <property type="match status" value="1"/>
</dbReference>
<dbReference type="PROSITE" id="PS50943">
    <property type="entry name" value="HTH_CROC1"/>
    <property type="match status" value="1"/>
</dbReference>